<evidence type="ECO:0000313" key="3">
    <source>
        <dbReference type="EMBL" id="RZC39019.1"/>
    </source>
</evidence>
<dbReference type="GO" id="GO:0034451">
    <property type="term" value="C:centriolar satellite"/>
    <property type="evidence" value="ECO:0007669"/>
    <property type="project" value="TreeGrafter"/>
</dbReference>
<dbReference type="PANTHER" id="PTHR21254">
    <property type="entry name" value="C2 DOMAIN-CONTAINING PROTEIN 3"/>
    <property type="match status" value="1"/>
</dbReference>
<proteinExistence type="predicted"/>
<dbReference type="SUPFAM" id="SSF49562">
    <property type="entry name" value="C2 domain (Calcium/lipid-binding domain, CaLB)"/>
    <property type="match status" value="1"/>
</dbReference>
<keyword evidence="4" id="KW-1185">Reference proteome</keyword>
<dbReference type="PANTHER" id="PTHR21254:SF1">
    <property type="entry name" value="C2 DOMAIN-CONTAINING PROTEIN 3"/>
    <property type="match status" value="1"/>
</dbReference>
<feature type="domain" description="C2" evidence="2">
    <location>
        <begin position="664"/>
        <end position="810"/>
    </location>
</feature>
<dbReference type="SMART" id="SM00239">
    <property type="entry name" value="C2"/>
    <property type="match status" value="1"/>
</dbReference>
<dbReference type="Pfam" id="PF00168">
    <property type="entry name" value="C2"/>
    <property type="match status" value="1"/>
</dbReference>
<dbReference type="Proteomes" id="UP000292052">
    <property type="component" value="Unassembled WGS sequence"/>
</dbReference>
<name>A0A482W2N7_ASBVE</name>
<dbReference type="EMBL" id="QDEB01037979">
    <property type="protein sequence ID" value="RZC39019.1"/>
    <property type="molecule type" value="Genomic_DNA"/>
</dbReference>
<dbReference type="OrthoDB" id="79771at2759"/>
<dbReference type="Gene3D" id="2.60.40.150">
    <property type="entry name" value="C2 domain"/>
    <property type="match status" value="2"/>
</dbReference>
<dbReference type="STRING" id="1661398.A0A482W2N7"/>
<dbReference type="GO" id="GO:0071539">
    <property type="term" value="P:protein localization to centrosome"/>
    <property type="evidence" value="ECO:0007669"/>
    <property type="project" value="TreeGrafter"/>
</dbReference>
<feature type="compositionally biased region" description="Basic and acidic residues" evidence="1">
    <location>
        <begin position="1031"/>
        <end position="1045"/>
    </location>
</feature>
<dbReference type="InterPro" id="IPR000008">
    <property type="entry name" value="C2_dom"/>
</dbReference>
<comment type="caution">
    <text evidence="3">The sequence shown here is derived from an EMBL/GenBank/DDBJ whole genome shotgun (WGS) entry which is preliminary data.</text>
</comment>
<dbReference type="CDD" id="cd00030">
    <property type="entry name" value="C2"/>
    <property type="match status" value="1"/>
</dbReference>
<dbReference type="GO" id="GO:0060271">
    <property type="term" value="P:cilium assembly"/>
    <property type="evidence" value="ECO:0007669"/>
    <property type="project" value="TreeGrafter"/>
</dbReference>
<reference evidence="3 4" key="1">
    <citation type="submission" date="2017-03" db="EMBL/GenBank/DDBJ databases">
        <title>Genome of the blue death feigning beetle - Asbolus verrucosus.</title>
        <authorList>
            <person name="Rider S.D."/>
        </authorList>
    </citation>
    <scope>NUCLEOTIDE SEQUENCE [LARGE SCALE GENOMIC DNA]</scope>
    <source>
        <strain evidence="3">Butters</strain>
        <tissue evidence="3">Head and leg muscle</tissue>
    </source>
</reference>
<sequence length="1045" mass="118747">MSCFNCYSTRKSDGDLVDKILERGHKLRSAMVQSILHNDPFNTEIIYSQDRCVRLDELPEETNNKIRAFLQGDAMSREDEIATLETLRSMSAVDLCRATDKTYRSDEPCDCLTCTEYNEKDLVCDLKRNNNNEITQKIQERYRNKTMNYLKFVDSLKVTVSSVTLNEAGDKKVLDSLIKDKSAGVGQTFFLEYQIPEVLSKNHQQNKSKVDSGLDFNNTVRLCSRRSHQQAIAFKQTSVHDIPNLSKVKLDDLAIKFRLCFRNFKQKHPISLGFARFNFNSFEVMKNFTCSQELAFKLNESTPLVVGALRLSVQLGCGRLYFGKEFIGGDAITNNKENSIALGSDDLSSSDSDIVEKIIESYSTNVIQKPKLVSAKPKPKQDLVFRNSEPVFHKPKPFYRRPEPVFRKPEPVPQKSKPASQKAEPVREILPKSILFGFIYISEAQFSREVLNSYLACQMLDQDNISCSKLVAFGSNPIYNFCQQIPLVYEDELLLKFRENFMVVEFFEKDQNRDFLIGVAKLNLHQFYLAYRNHVIVKYLSENKAPVIGTDGWEPIINPNDEELVGQVQILLALGTKEQIDNLEAERGFKKNIVKAKSPVKDSVQFKTVEVGVQSNMEANKQSRDIETFLSQMVAQKTRNVHVENSTNTEPVNTNSDLKSTSDLLDSLQRALSWDNLKGENTTFKAHVVINSALHLPSRRKCKSRRSKGRNGKHEDILPSTYVTFESDKSDLQMTPIVPKTTNPKWDYRCDVALPIEYLTNNQKFLVFKIWRKSTNTTMMPNMQTDIVIGFATVDLTVLSAGLPSVQGWFNINDLSNKCNGQINIHVTPLENISKYQLGKETLCCNNDNCEQPQSNDISDESSELLGRALKRKFTELDEITQRLRLRLSKVTNDESDTSNDEIADEFERDINTLCVEDDFDMIDFEKEAHSFNLNHVKEVGLLKTDQHLIEGKQKIDVLLEKLSLISGENSSRYVSGCSDSRIDAEAILNELDFNSRPNIHTTDSFSKDMVQKFGSSLTSETCSVFSDGRAAPEGERLTDAKPSD</sequence>
<evidence type="ECO:0000313" key="4">
    <source>
        <dbReference type="Proteomes" id="UP000292052"/>
    </source>
</evidence>
<feature type="region of interest" description="Disordered" evidence="1">
    <location>
        <begin position="1025"/>
        <end position="1045"/>
    </location>
</feature>
<protein>
    <submittedName>
        <fullName evidence="3">C2 domain-containing protein 3</fullName>
    </submittedName>
</protein>
<dbReference type="GO" id="GO:0005814">
    <property type="term" value="C:centriole"/>
    <property type="evidence" value="ECO:0007669"/>
    <property type="project" value="TreeGrafter"/>
</dbReference>
<dbReference type="GO" id="GO:0008270">
    <property type="term" value="F:zinc ion binding"/>
    <property type="evidence" value="ECO:0007669"/>
    <property type="project" value="InterPro"/>
</dbReference>
<evidence type="ECO:0000256" key="1">
    <source>
        <dbReference type="SAM" id="MobiDB-lite"/>
    </source>
</evidence>
<dbReference type="GO" id="GO:0004089">
    <property type="term" value="F:carbonate dehydratase activity"/>
    <property type="evidence" value="ECO:0007669"/>
    <property type="project" value="InterPro"/>
</dbReference>
<dbReference type="GO" id="GO:0061511">
    <property type="term" value="P:centriole elongation"/>
    <property type="evidence" value="ECO:0007669"/>
    <property type="project" value="TreeGrafter"/>
</dbReference>
<evidence type="ECO:0000259" key="2">
    <source>
        <dbReference type="PROSITE" id="PS50004"/>
    </source>
</evidence>
<dbReference type="PROSITE" id="PS50004">
    <property type="entry name" value="C2"/>
    <property type="match status" value="1"/>
</dbReference>
<dbReference type="GO" id="GO:0015976">
    <property type="term" value="P:carbon utilization"/>
    <property type="evidence" value="ECO:0007669"/>
    <property type="project" value="InterPro"/>
</dbReference>
<dbReference type="InterPro" id="IPR015892">
    <property type="entry name" value="Carbonic_anhydrase_CS"/>
</dbReference>
<organism evidence="3 4">
    <name type="scientific">Asbolus verrucosus</name>
    <name type="common">Desert ironclad beetle</name>
    <dbReference type="NCBI Taxonomy" id="1661398"/>
    <lineage>
        <taxon>Eukaryota</taxon>
        <taxon>Metazoa</taxon>
        <taxon>Ecdysozoa</taxon>
        <taxon>Arthropoda</taxon>
        <taxon>Hexapoda</taxon>
        <taxon>Insecta</taxon>
        <taxon>Pterygota</taxon>
        <taxon>Neoptera</taxon>
        <taxon>Endopterygota</taxon>
        <taxon>Coleoptera</taxon>
        <taxon>Polyphaga</taxon>
        <taxon>Cucujiformia</taxon>
        <taxon>Tenebrionidae</taxon>
        <taxon>Pimeliinae</taxon>
        <taxon>Asbolus</taxon>
    </lineage>
</organism>
<dbReference type="PROSITE" id="PS00704">
    <property type="entry name" value="PROK_CO2_ANHYDRASE_1"/>
    <property type="match status" value="1"/>
</dbReference>
<dbReference type="AlphaFoldDB" id="A0A482W2N7"/>
<gene>
    <name evidence="3" type="ORF">BDFB_001125</name>
</gene>
<accession>A0A482W2N7</accession>
<feature type="region of interest" description="Disordered" evidence="1">
    <location>
        <begin position="403"/>
        <end position="423"/>
    </location>
</feature>
<dbReference type="InterPro" id="IPR035892">
    <property type="entry name" value="C2_domain_sf"/>
</dbReference>